<dbReference type="GO" id="GO:0000032">
    <property type="term" value="P:cell wall mannoprotein biosynthetic process"/>
    <property type="evidence" value="ECO:0007669"/>
    <property type="project" value="TreeGrafter"/>
</dbReference>
<dbReference type="Gene3D" id="3.90.550.10">
    <property type="entry name" value="Spore Coat Polysaccharide Biosynthesis Protein SpsA, Chain A"/>
    <property type="match status" value="1"/>
</dbReference>
<accession>A0A507C6G9</accession>
<dbReference type="OrthoDB" id="439943at2759"/>
<evidence type="ECO:0008006" key="5">
    <source>
        <dbReference type="Google" id="ProtNLM"/>
    </source>
</evidence>
<dbReference type="GO" id="GO:0000026">
    <property type="term" value="F:alpha-1,2-mannosyltransferase activity"/>
    <property type="evidence" value="ECO:0007669"/>
    <property type="project" value="TreeGrafter"/>
</dbReference>
<dbReference type="GO" id="GO:0016020">
    <property type="term" value="C:membrane"/>
    <property type="evidence" value="ECO:0007669"/>
    <property type="project" value="InterPro"/>
</dbReference>
<sequence>MPKFRDRQKFQPHATISAWLPTRFKARTWIILSVLMVFLWFQLTPRHNEKPPRENGVILSLLRNEDLPELLETLKNFEERFNHRWHYPYLMLNNEEFSTEFMESVQSATESQVQFGLVEDFDFPDFINQTEAKEFMAKSTIEHGNETAYHHMCRWFSYPFINHELLAPYHWYWRLEPHVKFHCDIPYDPLAYMAKNHIRYGFAVVSRERPYTLPSILRATKNYLKKRNLVSTDLLDEFVFEEAADGSFEICQFYNNLEIVDLSLLRTRAYYEYFDYMDRLLGFYLERWGDAPIRTIYVAMTLPRSQIHHFADFGYEHQLQTSILCAGETCLCPKGPIKQSMDIGFMLPRTGEHSHCIERWANTSQLLNLHKKAPMPQLEKQGAKTNKMKAAAK</sequence>
<organism evidence="3 4">
    <name type="scientific">Synchytrium microbalum</name>
    <dbReference type="NCBI Taxonomy" id="1806994"/>
    <lineage>
        <taxon>Eukaryota</taxon>
        <taxon>Fungi</taxon>
        <taxon>Fungi incertae sedis</taxon>
        <taxon>Chytridiomycota</taxon>
        <taxon>Chytridiomycota incertae sedis</taxon>
        <taxon>Chytridiomycetes</taxon>
        <taxon>Synchytriales</taxon>
        <taxon>Synchytriaceae</taxon>
        <taxon>Synchytrium</taxon>
    </lineage>
</organism>
<dbReference type="InterPro" id="IPR029044">
    <property type="entry name" value="Nucleotide-diphossugar_trans"/>
</dbReference>
<comment type="caution">
    <text evidence="3">The sequence shown here is derived from an EMBL/GenBank/DDBJ whole genome shotgun (WGS) entry which is preliminary data.</text>
</comment>
<evidence type="ECO:0000313" key="4">
    <source>
        <dbReference type="Proteomes" id="UP000319731"/>
    </source>
</evidence>
<dbReference type="GO" id="GO:0005794">
    <property type="term" value="C:Golgi apparatus"/>
    <property type="evidence" value="ECO:0007669"/>
    <property type="project" value="TreeGrafter"/>
</dbReference>
<gene>
    <name evidence="3" type="ORF">SmJEL517_g02677</name>
</gene>
<dbReference type="Proteomes" id="UP000319731">
    <property type="component" value="Unassembled WGS sequence"/>
</dbReference>
<dbReference type="PANTHER" id="PTHR31121">
    <property type="entry name" value="ALPHA-1,2 MANNOSYLTRANSFERASE KTR1"/>
    <property type="match status" value="1"/>
</dbReference>
<evidence type="ECO:0000313" key="3">
    <source>
        <dbReference type="EMBL" id="TPX34709.1"/>
    </source>
</evidence>
<dbReference type="PANTHER" id="PTHR31121:SF2">
    <property type="entry name" value="MANNOSYLTRANSFERASE KTR5-RELATED"/>
    <property type="match status" value="1"/>
</dbReference>
<dbReference type="EMBL" id="QEAO01000012">
    <property type="protein sequence ID" value="TPX34709.1"/>
    <property type="molecule type" value="Genomic_DNA"/>
</dbReference>
<reference evidence="3 4" key="1">
    <citation type="journal article" date="2019" name="Sci. Rep.">
        <title>Comparative genomics of chytrid fungi reveal insights into the obligate biotrophic and pathogenic lifestyle of Synchytrium endobioticum.</title>
        <authorList>
            <person name="van de Vossenberg B.T.L.H."/>
            <person name="Warris S."/>
            <person name="Nguyen H.D.T."/>
            <person name="van Gent-Pelzer M.P.E."/>
            <person name="Joly D.L."/>
            <person name="van de Geest H.C."/>
            <person name="Bonants P.J.M."/>
            <person name="Smith D.S."/>
            <person name="Levesque C.A."/>
            <person name="van der Lee T.A.J."/>
        </authorList>
    </citation>
    <scope>NUCLEOTIDE SEQUENCE [LARGE SCALE GENOMIC DNA]</scope>
    <source>
        <strain evidence="3 4">JEL517</strain>
    </source>
</reference>
<keyword evidence="2" id="KW-0808">Transferase</keyword>
<proteinExistence type="inferred from homology"/>
<dbReference type="GeneID" id="42003902"/>
<evidence type="ECO:0000256" key="2">
    <source>
        <dbReference type="ARBA" id="ARBA00022679"/>
    </source>
</evidence>
<evidence type="ECO:0000256" key="1">
    <source>
        <dbReference type="ARBA" id="ARBA00007677"/>
    </source>
</evidence>
<dbReference type="Pfam" id="PF01793">
    <property type="entry name" value="Glyco_transf_15"/>
    <property type="match status" value="1"/>
</dbReference>
<protein>
    <recommendedName>
        <fullName evidence="5">Mannosyltransferase</fullName>
    </recommendedName>
</protein>
<dbReference type="RefSeq" id="XP_031025387.1">
    <property type="nucleotide sequence ID" value="XM_031168605.1"/>
</dbReference>
<keyword evidence="4" id="KW-1185">Reference proteome</keyword>
<dbReference type="GO" id="GO:0006487">
    <property type="term" value="P:protein N-linked glycosylation"/>
    <property type="evidence" value="ECO:0007669"/>
    <property type="project" value="TreeGrafter"/>
</dbReference>
<comment type="similarity">
    <text evidence="1">Belongs to the glycosyltransferase 15 family.</text>
</comment>
<name>A0A507C6G9_9FUNG</name>
<dbReference type="AlphaFoldDB" id="A0A507C6G9"/>
<dbReference type="InterPro" id="IPR002685">
    <property type="entry name" value="Glyco_trans_15"/>
</dbReference>
<dbReference type="SUPFAM" id="SSF53448">
    <property type="entry name" value="Nucleotide-diphospho-sugar transferases"/>
    <property type="match status" value="1"/>
</dbReference>